<name>A0ABU5CFU4_9BACI</name>
<keyword evidence="5" id="KW-1185">Reference proteome</keyword>
<dbReference type="SMART" id="SM00257">
    <property type="entry name" value="LysM"/>
    <property type="match status" value="2"/>
</dbReference>
<dbReference type="SUPFAM" id="SSF54106">
    <property type="entry name" value="LysM domain"/>
    <property type="match status" value="2"/>
</dbReference>
<reference evidence="4 5" key="1">
    <citation type="submission" date="2023-10" db="EMBL/GenBank/DDBJ databases">
        <title>179-bfca-hs.</title>
        <authorList>
            <person name="Miliotis G."/>
            <person name="Sengupta P."/>
            <person name="Hameed A."/>
            <person name="Chuvochina M."/>
            <person name="Mcdonagh F."/>
            <person name="Simpson A.C."/>
            <person name="Singh N.K."/>
            <person name="Rekha P.D."/>
            <person name="Raman K."/>
            <person name="Hugenholtz P."/>
            <person name="Venkateswaran K."/>
        </authorList>
    </citation>
    <scope>NUCLEOTIDE SEQUENCE [LARGE SCALE GENOMIC DNA]</scope>
    <source>
        <strain evidence="4 5">179-BFC-A-HS</strain>
    </source>
</reference>
<dbReference type="PROSITE" id="PS51782">
    <property type="entry name" value="LYSM"/>
    <property type="match status" value="2"/>
</dbReference>
<dbReference type="InterPro" id="IPR010611">
    <property type="entry name" value="3D_dom"/>
</dbReference>
<dbReference type="Gene3D" id="3.10.350.10">
    <property type="entry name" value="LysM domain"/>
    <property type="match status" value="2"/>
</dbReference>
<dbReference type="EMBL" id="JAROCA020000001">
    <property type="protein sequence ID" value="MDY0404453.1"/>
    <property type="molecule type" value="Genomic_DNA"/>
</dbReference>
<accession>A0ABU5CFU4</accession>
<evidence type="ECO:0000256" key="1">
    <source>
        <dbReference type="ARBA" id="ARBA00022729"/>
    </source>
</evidence>
<feature type="compositionally biased region" description="Low complexity" evidence="2">
    <location>
        <begin position="143"/>
        <end position="158"/>
    </location>
</feature>
<feature type="compositionally biased region" description="Polar residues" evidence="2">
    <location>
        <begin position="133"/>
        <end position="142"/>
    </location>
</feature>
<proteinExistence type="predicted"/>
<evidence type="ECO:0000256" key="2">
    <source>
        <dbReference type="SAM" id="MobiDB-lite"/>
    </source>
</evidence>
<feature type="domain" description="LysM" evidence="3">
    <location>
        <begin position="70"/>
        <end position="113"/>
    </location>
</feature>
<evidence type="ECO:0000313" key="5">
    <source>
        <dbReference type="Proteomes" id="UP001228376"/>
    </source>
</evidence>
<dbReference type="PANTHER" id="PTHR39160">
    <property type="entry name" value="CELL WALL-BINDING PROTEIN YOCH"/>
    <property type="match status" value="1"/>
</dbReference>
<dbReference type="Pfam" id="PF01476">
    <property type="entry name" value="LysM"/>
    <property type="match status" value="2"/>
</dbReference>
<feature type="region of interest" description="Disordered" evidence="2">
    <location>
        <begin position="117"/>
        <end position="176"/>
    </location>
</feature>
<dbReference type="PANTHER" id="PTHR39160:SF6">
    <property type="entry name" value="CELL WALL-BINDING PROTEIN YOCH"/>
    <property type="match status" value="1"/>
</dbReference>
<organism evidence="4 5">
    <name type="scientific">Tigheibacillus jepli</name>
    <dbReference type="NCBI Taxonomy" id="3035914"/>
    <lineage>
        <taxon>Bacteria</taxon>
        <taxon>Bacillati</taxon>
        <taxon>Bacillota</taxon>
        <taxon>Bacilli</taxon>
        <taxon>Bacillales</taxon>
        <taxon>Bacillaceae</taxon>
        <taxon>Tigheibacillus</taxon>
    </lineage>
</organism>
<gene>
    <name evidence="4" type="ORF">P5G51_002645</name>
</gene>
<evidence type="ECO:0000259" key="3">
    <source>
        <dbReference type="PROSITE" id="PS51782"/>
    </source>
</evidence>
<evidence type="ECO:0000313" key="4">
    <source>
        <dbReference type="EMBL" id="MDY0404453.1"/>
    </source>
</evidence>
<dbReference type="InterPro" id="IPR051933">
    <property type="entry name" value="Resuscitation_pf_RpfB"/>
</dbReference>
<dbReference type="CDD" id="cd00118">
    <property type="entry name" value="LysM"/>
    <property type="match status" value="2"/>
</dbReference>
<dbReference type="InterPro" id="IPR036908">
    <property type="entry name" value="RlpA-like_sf"/>
</dbReference>
<dbReference type="Proteomes" id="UP001228376">
    <property type="component" value="Unassembled WGS sequence"/>
</dbReference>
<dbReference type="InterPro" id="IPR018392">
    <property type="entry name" value="LysM"/>
</dbReference>
<dbReference type="InterPro" id="IPR036779">
    <property type="entry name" value="LysM_dom_sf"/>
</dbReference>
<dbReference type="Gene3D" id="2.40.40.10">
    <property type="entry name" value="RlpA-like domain"/>
    <property type="match status" value="1"/>
</dbReference>
<keyword evidence="1" id="KW-0732">Signal</keyword>
<dbReference type="SUPFAM" id="SSF50685">
    <property type="entry name" value="Barwin-like endoglucanases"/>
    <property type="match status" value="1"/>
</dbReference>
<dbReference type="CDD" id="cd22786">
    <property type="entry name" value="DPBB_YuiC-like"/>
    <property type="match status" value="1"/>
</dbReference>
<comment type="caution">
    <text evidence="4">The sequence shown here is derived from an EMBL/GenBank/DDBJ whole genome shotgun (WGS) entry which is preliminary data.</text>
</comment>
<protein>
    <submittedName>
        <fullName evidence="4">LysM peptidoglycan-binding domain-containing protein</fullName>
    </submittedName>
</protein>
<dbReference type="Pfam" id="PF06725">
    <property type="entry name" value="3D"/>
    <property type="match status" value="1"/>
</dbReference>
<feature type="domain" description="LysM" evidence="3">
    <location>
        <begin position="25"/>
        <end position="68"/>
    </location>
</feature>
<sequence>MKKVVASLAMGVIITGAAVTNVSAQEYKVQNGDSLWSIAEEYHTSVDELVELNDLDSTVIHPNQKIFINEDYEVQKGDTLTKIANKFDVDIKDIKNWNNLDSDIIVVGQKLEIKGVNVPKENEPTPVAKKAPETSNNTQQASAQPAKKAEQNNNNNAEPAKKAEQSNNNNNAPKGKTVSVKATAYTANCDGCSGVTSTGIDLKADPNAKVIAVDPNVIPLGSKVYVEGYGYATAGDVGGAIKGHKIDVHMPTDAKADAWGVKTVNVTIVN</sequence>
<dbReference type="RefSeq" id="WP_306067409.1">
    <property type="nucleotide sequence ID" value="NZ_JAROCA020000001.1"/>
</dbReference>